<evidence type="ECO:0000256" key="10">
    <source>
        <dbReference type="SAM" id="Phobius"/>
    </source>
</evidence>
<gene>
    <name evidence="11" type="ORF">METZ01_LOCUS454128</name>
</gene>
<dbReference type="GO" id="GO:0009244">
    <property type="term" value="P:lipopolysaccharide core region biosynthetic process"/>
    <property type="evidence" value="ECO:0007669"/>
    <property type="project" value="TreeGrafter"/>
</dbReference>
<reference evidence="11" key="1">
    <citation type="submission" date="2018-05" db="EMBL/GenBank/DDBJ databases">
        <authorList>
            <person name="Lanie J.A."/>
            <person name="Ng W.-L."/>
            <person name="Kazmierczak K.M."/>
            <person name="Andrzejewski T.M."/>
            <person name="Davidsen T.M."/>
            <person name="Wayne K.J."/>
            <person name="Tettelin H."/>
            <person name="Glass J.I."/>
            <person name="Rusch D."/>
            <person name="Podicherti R."/>
            <person name="Tsui H.-C.T."/>
            <person name="Winkler M.E."/>
        </authorList>
    </citation>
    <scope>NUCLEOTIDE SEQUENCE</scope>
</reference>
<organism evidence="11">
    <name type="scientific">marine metagenome</name>
    <dbReference type="NCBI Taxonomy" id="408172"/>
    <lineage>
        <taxon>unclassified sequences</taxon>
        <taxon>metagenomes</taxon>
        <taxon>ecological metagenomes</taxon>
    </lineage>
</organism>
<evidence type="ECO:0000256" key="3">
    <source>
        <dbReference type="ARBA" id="ARBA00022516"/>
    </source>
</evidence>
<dbReference type="Pfam" id="PF02606">
    <property type="entry name" value="LpxK"/>
    <property type="match status" value="1"/>
</dbReference>
<proteinExistence type="predicted"/>
<dbReference type="GO" id="GO:0009029">
    <property type="term" value="F:lipid-A 4'-kinase activity"/>
    <property type="evidence" value="ECO:0007669"/>
    <property type="project" value="UniProtKB-EC"/>
</dbReference>
<dbReference type="SUPFAM" id="SSF52540">
    <property type="entry name" value="P-loop containing nucleoside triphosphate hydrolases"/>
    <property type="match status" value="1"/>
</dbReference>
<comment type="pathway">
    <text evidence="1">Glycolipid biosynthesis; lipid IV(A) biosynthesis; lipid IV(A) from (3R)-3-hydroxytetradecanoyl-[acyl-carrier-protein] and UDP-N-acetyl-alpha-D-glucosamine: step 6/6.</text>
</comment>
<dbReference type="InterPro" id="IPR027417">
    <property type="entry name" value="P-loop_NTPase"/>
</dbReference>
<dbReference type="PANTHER" id="PTHR42724">
    <property type="entry name" value="TETRAACYLDISACCHARIDE 4'-KINASE"/>
    <property type="match status" value="1"/>
</dbReference>
<dbReference type="UniPathway" id="UPA00359">
    <property type="reaction ID" value="UER00482"/>
</dbReference>
<dbReference type="GO" id="GO:0005886">
    <property type="term" value="C:plasma membrane"/>
    <property type="evidence" value="ECO:0007669"/>
    <property type="project" value="TreeGrafter"/>
</dbReference>
<feature type="non-terminal residue" evidence="11">
    <location>
        <position position="134"/>
    </location>
</feature>
<evidence type="ECO:0000256" key="8">
    <source>
        <dbReference type="ARBA" id="ARBA00022840"/>
    </source>
</evidence>
<dbReference type="GO" id="GO:0009245">
    <property type="term" value="P:lipid A biosynthetic process"/>
    <property type="evidence" value="ECO:0007669"/>
    <property type="project" value="UniProtKB-KW"/>
</dbReference>
<keyword evidence="4" id="KW-0441">Lipid A biosynthesis</keyword>
<keyword evidence="3" id="KW-0444">Lipid biosynthesis</keyword>
<dbReference type="InterPro" id="IPR003758">
    <property type="entry name" value="LpxK"/>
</dbReference>
<keyword evidence="7" id="KW-0418">Kinase</keyword>
<evidence type="ECO:0000256" key="5">
    <source>
        <dbReference type="ARBA" id="ARBA00022679"/>
    </source>
</evidence>
<evidence type="ECO:0000256" key="4">
    <source>
        <dbReference type="ARBA" id="ARBA00022556"/>
    </source>
</evidence>
<keyword evidence="10" id="KW-0472">Membrane</keyword>
<keyword evidence="8" id="KW-0067">ATP-binding</keyword>
<dbReference type="AlphaFoldDB" id="A0A383A0P3"/>
<evidence type="ECO:0000256" key="2">
    <source>
        <dbReference type="ARBA" id="ARBA00012071"/>
    </source>
</evidence>
<protein>
    <recommendedName>
        <fullName evidence="2">tetraacyldisaccharide 4'-kinase</fullName>
        <ecNumber evidence="2">2.7.1.130</ecNumber>
    </recommendedName>
</protein>
<sequence length="134" mass="15440">MKFLKPKFWDKKQISIFSIVLFPITLLIKLLNSFKPFFIKNYRFSIPIICVGNIYLGGTGKTPLCIELFSILKNLNKNPVFIRKKYESFQDEINLLKQIGPTYEGSKRINAINDAIQSKADVVILDDGFQDFSI</sequence>
<accession>A0A383A0P3</accession>
<dbReference type="EMBL" id="UINC01188184">
    <property type="protein sequence ID" value="SVE01274.1"/>
    <property type="molecule type" value="Genomic_DNA"/>
</dbReference>
<name>A0A383A0P3_9ZZZZ</name>
<evidence type="ECO:0000313" key="11">
    <source>
        <dbReference type="EMBL" id="SVE01274.1"/>
    </source>
</evidence>
<evidence type="ECO:0000256" key="6">
    <source>
        <dbReference type="ARBA" id="ARBA00022741"/>
    </source>
</evidence>
<dbReference type="PANTHER" id="PTHR42724:SF1">
    <property type="entry name" value="TETRAACYLDISACCHARIDE 4'-KINASE, MITOCHONDRIAL-RELATED"/>
    <property type="match status" value="1"/>
</dbReference>
<keyword evidence="9" id="KW-0443">Lipid metabolism</keyword>
<evidence type="ECO:0000256" key="7">
    <source>
        <dbReference type="ARBA" id="ARBA00022777"/>
    </source>
</evidence>
<keyword evidence="5" id="KW-0808">Transferase</keyword>
<evidence type="ECO:0000256" key="1">
    <source>
        <dbReference type="ARBA" id="ARBA00004870"/>
    </source>
</evidence>
<keyword evidence="10" id="KW-0812">Transmembrane</keyword>
<keyword evidence="10" id="KW-1133">Transmembrane helix</keyword>
<dbReference type="EC" id="2.7.1.130" evidence="2"/>
<keyword evidence="6" id="KW-0547">Nucleotide-binding</keyword>
<evidence type="ECO:0000256" key="9">
    <source>
        <dbReference type="ARBA" id="ARBA00023098"/>
    </source>
</evidence>
<feature type="transmembrane region" description="Helical" evidence="10">
    <location>
        <begin position="14"/>
        <end position="34"/>
    </location>
</feature>
<dbReference type="GO" id="GO:0005524">
    <property type="term" value="F:ATP binding"/>
    <property type="evidence" value="ECO:0007669"/>
    <property type="project" value="UniProtKB-KW"/>
</dbReference>